<dbReference type="EMBL" id="CM002798">
    <property type="protein sequence ID" value="KZN94392.1"/>
    <property type="molecule type" value="Genomic_DNA"/>
</dbReference>
<dbReference type="Proteomes" id="UP000076449">
    <property type="component" value="Chromosome I"/>
</dbReference>
<sequence length="312" mass="36173">MPLPTAIMNWPAPISWVATMPWPANMYSGKYIKHRDDPPRKFASEEARMEVLNRQVKPAADVARILDEAQVPNLLWGTMAAWLVGDWRHFNEDIQFLVLDHLIQKASDALFAAGFTPCTDPGCDVVKTVNNDYLIPPVHFHVEALYPEHEVLRLYPKSSHLWWLPDFGASAPAADDPHLMLSNDPRFPPYVPEGMSGPWTEVYPIKVLNRSSFTEAALWLFCRDIDHANGLYFQWMDLVIVAKERPEGITLPPRFQAMWQEFTIPEEQRTRRRWDPMVDLVNEMRANNELPPPPRINWFRTVEEAEREGCWF</sequence>
<evidence type="ECO:0000313" key="1">
    <source>
        <dbReference type="EMBL" id="KZN94392.1"/>
    </source>
</evidence>
<accession>A0A167YQ66</accession>
<name>A0A167YQ66_PENCH</name>
<dbReference type="AlphaFoldDB" id="A0A167YQ66"/>
<protein>
    <submittedName>
        <fullName evidence="1">Uncharacterized protein</fullName>
    </submittedName>
</protein>
<reference evidence="1" key="1">
    <citation type="journal article" date="2014" name="Genome Announc.">
        <title>Complete sequencing and chromosome-scale genome assembly of the industrial progenitor strain P2niaD18 from the penicillin producer Penicillium chrysogenum.</title>
        <authorList>
            <person name="Specht T."/>
            <person name="Dahlmann T.A."/>
            <person name="Zadra I."/>
            <person name="Kurnsteiner H."/>
            <person name="Kuck U."/>
        </authorList>
    </citation>
    <scope>NUCLEOTIDE SEQUENCE [LARGE SCALE GENOMIC DNA]</scope>
    <source>
        <strain evidence="1">P2niaD18</strain>
    </source>
</reference>
<gene>
    <name evidence="1" type="ORF">EN45_045890</name>
</gene>
<organism evidence="1">
    <name type="scientific">Penicillium chrysogenum</name>
    <name type="common">Penicillium notatum</name>
    <dbReference type="NCBI Taxonomy" id="5076"/>
    <lineage>
        <taxon>Eukaryota</taxon>
        <taxon>Fungi</taxon>
        <taxon>Dikarya</taxon>
        <taxon>Ascomycota</taxon>
        <taxon>Pezizomycotina</taxon>
        <taxon>Eurotiomycetes</taxon>
        <taxon>Eurotiomycetidae</taxon>
        <taxon>Eurotiales</taxon>
        <taxon>Aspergillaceae</taxon>
        <taxon>Penicillium</taxon>
        <taxon>Penicillium chrysogenum species complex</taxon>
    </lineage>
</organism>
<proteinExistence type="predicted"/>